<reference evidence="1 2" key="1">
    <citation type="submission" date="2018-02" db="EMBL/GenBank/DDBJ databases">
        <title>Full genome sequencing of a novel polyvalent bacteriophage as one of T4-Family member.</title>
        <authorList>
            <person name="Kawasaki T."/>
            <person name="Saad A.M."/>
            <person name="Yamada T."/>
        </authorList>
    </citation>
    <scope>NUCLEOTIDE SEQUENCE [LARGE SCALE GENOMIC DNA]</scope>
    <source>
        <strain evidence="1 2">EcS1</strain>
    </source>
</reference>
<evidence type="ECO:0000313" key="2">
    <source>
        <dbReference type="Proteomes" id="UP000250157"/>
    </source>
</evidence>
<protein>
    <submittedName>
        <fullName evidence="1">Uncharacterized protein</fullName>
    </submittedName>
</protein>
<name>A0A2Z5ZC84_9CAUD</name>
<organism evidence="1 2">
    <name type="scientific">Escherichia phage EcS1</name>
    <dbReference type="NCBI Taxonomy" id="2083276"/>
    <lineage>
        <taxon>Viruses</taxon>
        <taxon>Duplodnaviria</taxon>
        <taxon>Heunggongvirae</taxon>
        <taxon>Uroviricota</taxon>
        <taxon>Caudoviricetes</taxon>
        <taxon>Pantevenvirales</taxon>
        <taxon>Straboviridae</taxon>
        <taxon>Tevenvirinae</taxon>
        <taxon>Kagamiyamavirus</taxon>
        <taxon>Kagamiyamavirus ecs1</taxon>
    </lineage>
</organism>
<sequence length="143" mass="16441">MNQLVEAKIINMSGWTFGLYLNNNNLTRDPDGIIQFHSTGRVAYAKVKDYLIGGFTNKKMSFDLLVDFIEACNPNKHDFKVSFSHHAFASLVSIWPESEKYVDLIEGFECFVSEVKSVDDQIFEAFMERDKMKPPRFAAPEPY</sequence>
<keyword evidence="2" id="KW-1185">Reference proteome</keyword>
<dbReference type="RefSeq" id="YP_010090724.1">
    <property type="nucleotide sequence ID" value="NC_055721.1"/>
</dbReference>
<dbReference type="EMBL" id="LC371242">
    <property type="protein sequence ID" value="BBC78077.1"/>
    <property type="molecule type" value="Genomic_DNA"/>
</dbReference>
<dbReference type="Proteomes" id="UP000250157">
    <property type="component" value="Segment"/>
</dbReference>
<evidence type="ECO:0000313" key="1">
    <source>
        <dbReference type="EMBL" id="BBC78077.1"/>
    </source>
</evidence>
<proteinExistence type="predicted"/>
<dbReference type="GeneID" id="65108216"/>
<accession>A0A2Z5ZC84</accession>
<dbReference type="KEGG" id="vg:65108216"/>